<gene>
    <name evidence="6" type="ORF">HELGO_WM28007</name>
</gene>
<keyword evidence="1" id="KW-0349">Heme</keyword>
<feature type="domain" description="Cytochrome c" evidence="5">
    <location>
        <begin position="21"/>
        <end position="92"/>
    </location>
</feature>
<proteinExistence type="predicted"/>
<sequence length="103" mass="10965">MIKQSIITIATLGLFTVTASAYDTKGCVSCHGANFETAKVFGSESRAVKDMTSEEIVVALTAYKDGTHKGSKAMMMKGQVAPMSEEDIKTVADALGKKAEEKK</sequence>
<dbReference type="GO" id="GO:0020037">
    <property type="term" value="F:heme binding"/>
    <property type="evidence" value="ECO:0007669"/>
    <property type="project" value="InterPro"/>
</dbReference>
<dbReference type="Pfam" id="PF00034">
    <property type="entry name" value="Cytochrom_C"/>
    <property type="match status" value="1"/>
</dbReference>
<dbReference type="Gene3D" id="1.10.760.10">
    <property type="entry name" value="Cytochrome c-like domain"/>
    <property type="match status" value="1"/>
</dbReference>
<keyword evidence="4" id="KW-0732">Signal</keyword>
<dbReference type="InterPro" id="IPR009056">
    <property type="entry name" value="Cyt_c-like_dom"/>
</dbReference>
<feature type="chain" id="PRO_5028161215" description="Cytochrome c domain-containing protein" evidence="4">
    <location>
        <begin position="22"/>
        <end position="103"/>
    </location>
</feature>
<evidence type="ECO:0000256" key="1">
    <source>
        <dbReference type="ARBA" id="ARBA00022617"/>
    </source>
</evidence>
<dbReference type="GO" id="GO:0009055">
    <property type="term" value="F:electron transfer activity"/>
    <property type="evidence" value="ECO:0007669"/>
    <property type="project" value="InterPro"/>
</dbReference>
<dbReference type="EMBL" id="CACVAX010000003">
    <property type="protein sequence ID" value="CAA6801133.1"/>
    <property type="molecule type" value="Genomic_DNA"/>
</dbReference>
<dbReference type="GO" id="GO:0046872">
    <property type="term" value="F:metal ion binding"/>
    <property type="evidence" value="ECO:0007669"/>
    <property type="project" value="UniProtKB-KW"/>
</dbReference>
<evidence type="ECO:0000259" key="5">
    <source>
        <dbReference type="Pfam" id="PF00034"/>
    </source>
</evidence>
<evidence type="ECO:0000313" key="6">
    <source>
        <dbReference type="EMBL" id="CAA6801133.1"/>
    </source>
</evidence>
<dbReference type="SUPFAM" id="SSF46626">
    <property type="entry name" value="Cytochrome c"/>
    <property type="match status" value="1"/>
</dbReference>
<keyword evidence="2" id="KW-0479">Metal-binding</keyword>
<dbReference type="AlphaFoldDB" id="A0A6S6S0A7"/>
<name>A0A6S6S0A7_9BACT</name>
<evidence type="ECO:0000256" key="4">
    <source>
        <dbReference type="SAM" id="SignalP"/>
    </source>
</evidence>
<feature type="signal peptide" evidence="4">
    <location>
        <begin position="1"/>
        <end position="21"/>
    </location>
</feature>
<keyword evidence="3" id="KW-0408">Iron</keyword>
<protein>
    <recommendedName>
        <fullName evidence="5">Cytochrome c domain-containing protein</fullName>
    </recommendedName>
</protein>
<organism evidence="6">
    <name type="scientific">uncultured Sulfurovum sp</name>
    <dbReference type="NCBI Taxonomy" id="269237"/>
    <lineage>
        <taxon>Bacteria</taxon>
        <taxon>Pseudomonadati</taxon>
        <taxon>Campylobacterota</taxon>
        <taxon>Epsilonproteobacteria</taxon>
        <taxon>Campylobacterales</taxon>
        <taxon>Sulfurovaceae</taxon>
        <taxon>Sulfurovum</taxon>
        <taxon>environmental samples</taxon>
    </lineage>
</organism>
<reference evidence="6" key="1">
    <citation type="submission" date="2020-01" db="EMBL/GenBank/DDBJ databases">
        <authorList>
            <person name="Meier V. D."/>
            <person name="Meier V D."/>
        </authorList>
    </citation>
    <scope>NUCLEOTIDE SEQUENCE</scope>
    <source>
        <strain evidence="6">HLG_WM_MAG_04</strain>
    </source>
</reference>
<evidence type="ECO:0000256" key="2">
    <source>
        <dbReference type="ARBA" id="ARBA00022723"/>
    </source>
</evidence>
<evidence type="ECO:0000256" key="3">
    <source>
        <dbReference type="ARBA" id="ARBA00023004"/>
    </source>
</evidence>
<dbReference type="InterPro" id="IPR036909">
    <property type="entry name" value="Cyt_c-like_dom_sf"/>
</dbReference>
<accession>A0A6S6S0A7</accession>